<name>A0A0A8ZVF2_ARUDO</name>
<dbReference type="AlphaFoldDB" id="A0A0A8ZVF2"/>
<reference evidence="1" key="2">
    <citation type="journal article" date="2015" name="Data Brief">
        <title>Shoot transcriptome of the giant reed, Arundo donax.</title>
        <authorList>
            <person name="Barrero R.A."/>
            <person name="Guerrero F.D."/>
            <person name="Moolhuijzen P."/>
            <person name="Goolsby J.A."/>
            <person name="Tidwell J."/>
            <person name="Bellgard S.E."/>
            <person name="Bellgard M.I."/>
        </authorList>
    </citation>
    <scope>NUCLEOTIDE SEQUENCE</scope>
    <source>
        <tissue evidence="1">Shoot tissue taken approximately 20 cm above the soil surface</tissue>
    </source>
</reference>
<reference evidence="1" key="1">
    <citation type="submission" date="2014-09" db="EMBL/GenBank/DDBJ databases">
        <authorList>
            <person name="Magalhaes I.L.F."/>
            <person name="Oliveira U."/>
            <person name="Santos F.R."/>
            <person name="Vidigal T.H.D.A."/>
            <person name="Brescovit A.D."/>
            <person name="Santos A.J."/>
        </authorList>
    </citation>
    <scope>NUCLEOTIDE SEQUENCE</scope>
    <source>
        <tissue evidence="1">Shoot tissue taken approximately 20 cm above the soil surface</tissue>
    </source>
</reference>
<accession>A0A0A8ZVF2</accession>
<sequence>MSTTTVPFDQKLLTTLQR</sequence>
<dbReference type="EMBL" id="GBRH01256242">
    <property type="protein sequence ID" value="JAD41653.1"/>
    <property type="molecule type" value="Transcribed_RNA"/>
</dbReference>
<evidence type="ECO:0000313" key="1">
    <source>
        <dbReference type="EMBL" id="JAD41653.1"/>
    </source>
</evidence>
<organism evidence="1">
    <name type="scientific">Arundo donax</name>
    <name type="common">Giant reed</name>
    <name type="synonym">Donax arundinaceus</name>
    <dbReference type="NCBI Taxonomy" id="35708"/>
    <lineage>
        <taxon>Eukaryota</taxon>
        <taxon>Viridiplantae</taxon>
        <taxon>Streptophyta</taxon>
        <taxon>Embryophyta</taxon>
        <taxon>Tracheophyta</taxon>
        <taxon>Spermatophyta</taxon>
        <taxon>Magnoliopsida</taxon>
        <taxon>Liliopsida</taxon>
        <taxon>Poales</taxon>
        <taxon>Poaceae</taxon>
        <taxon>PACMAD clade</taxon>
        <taxon>Arundinoideae</taxon>
        <taxon>Arundineae</taxon>
        <taxon>Arundo</taxon>
    </lineage>
</organism>
<proteinExistence type="predicted"/>
<protein>
    <submittedName>
        <fullName evidence="1">Uncharacterized protein</fullName>
    </submittedName>
</protein>